<dbReference type="AlphaFoldDB" id="A0A2W5K7B5"/>
<gene>
    <name evidence="2" type="ORF">DI565_18625</name>
</gene>
<comment type="caution">
    <text evidence="2">The sequence shown here is derived from an EMBL/GenBank/DDBJ whole genome shotgun (WGS) entry which is preliminary data.</text>
</comment>
<evidence type="ECO:0000259" key="1">
    <source>
        <dbReference type="SMART" id="SM00460"/>
    </source>
</evidence>
<dbReference type="Gene3D" id="3.10.620.30">
    <property type="match status" value="1"/>
</dbReference>
<reference evidence="2 3" key="1">
    <citation type="submission" date="2017-08" db="EMBL/GenBank/DDBJ databases">
        <title>Infants hospitalized years apart are colonized by the same room-sourced microbial strains.</title>
        <authorList>
            <person name="Brooks B."/>
            <person name="Olm M.R."/>
            <person name="Firek B.A."/>
            <person name="Baker R."/>
            <person name="Thomas B.C."/>
            <person name="Morowitz M.J."/>
            <person name="Banfield J.F."/>
        </authorList>
    </citation>
    <scope>NUCLEOTIDE SEQUENCE [LARGE SCALE GENOMIC DNA]</scope>
    <source>
        <strain evidence="2">S2_005_003_R2_43</strain>
    </source>
</reference>
<evidence type="ECO:0000313" key="2">
    <source>
        <dbReference type="EMBL" id="PZQ11308.1"/>
    </source>
</evidence>
<dbReference type="InterPro" id="IPR013589">
    <property type="entry name" value="Bac_transglu_N"/>
</dbReference>
<proteinExistence type="predicted"/>
<dbReference type="SUPFAM" id="SSF54001">
    <property type="entry name" value="Cysteine proteinases"/>
    <property type="match status" value="1"/>
</dbReference>
<dbReference type="EMBL" id="QFPN01000012">
    <property type="protein sequence ID" value="PZQ11308.1"/>
    <property type="molecule type" value="Genomic_DNA"/>
</dbReference>
<accession>A0A2W5K7B5</accession>
<organism evidence="2 3">
    <name type="scientific">Ancylobacter novellus</name>
    <name type="common">Thiobacillus novellus</name>
    <dbReference type="NCBI Taxonomy" id="921"/>
    <lineage>
        <taxon>Bacteria</taxon>
        <taxon>Pseudomonadati</taxon>
        <taxon>Pseudomonadota</taxon>
        <taxon>Alphaproteobacteria</taxon>
        <taxon>Hyphomicrobiales</taxon>
        <taxon>Xanthobacteraceae</taxon>
        <taxon>Ancylobacter</taxon>
    </lineage>
</organism>
<dbReference type="Pfam" id="PF01841">
    <property type="entry name" value="Transglut_core"/>
    <property type="match status" value="1"/>
</dbReference>
<sequence length="295" mass="32121">MIYDLSLMIAYDYADAVNDARHVLRVRPRLEPGQRPGPVKVSIDPKPDEIIRDRDFFGNALDHLLILPAHDALTVTMRTRVEVERERPALDRTPAVRELVALARSSRDPGGGGPMHFLGASRMVRAAEPFTAYAAKSMAPDRPVGEAVFELARRIKAEFDYAPGATTVDTPVEEAFAKREGVCQDFAHVMIAALRGVGVPAAYVSGFLRTEPPPGQKRLEGADAMHAWIQAWLGPQTGWIGFDPTNAMLALDDHVTVAVGRDYGDVAPIDGTVMTSGDQKTHHAVDVKPVELAEA</sequence>
<dbReference type="Pfam" id="PF08379">
    <property type="entry name" value="Bact_transglu_N"/>
    <property type="match status" value="1"/>
</dbReference>
<dbReference type="SMART" id="SM00460">
    <property type="entry name" value="TGc"/>
    <property type="match status" value="1"/>
</dbReference>
<dbReference type="PANTHER" id="PTHR33490">
    <property type="entry name" value="BLR5614 PROTEIN-RELATED"/>
    <property type="match status" value="1"/>
</dbReference>
<feature type="domain" description="Transglutaminase-like" evidence="1">
    <location>
        <begin position="175"/>
        <end position="246"/>
    </location>
</feature>
<protein>
    <submittedName>
        <fullName evidence="2">Transglutaminase family protein</fullName>
    </submittedName>
</protein>
<dbReference type="Proteomes" id="UP000249577">
    <property type="component" value="Unassembled WGS sequence"/>
</dbReference>
<dbReference type="InterPro" id="IPR002931">
    <property type="entry name" value="Transglutaminase-like"/>
</dbReference>
<dbReference type="PANTHER" id="PTHR33490:SF7">
    <property type="entry name" value="BLR2979 PROTEIN"/>
    <property type="match status" value="1"/>
</dbReference>
<dbReference type="InterPro" id="IPR038765">
    <property type="entry name" value="Papain-like_cys_pep_sf"/>
</dbReference>
<name>A0A2W5K7B5_ANCNO</name>
<evidence type="ECO:0000313" key="3">
    <source>
        <dbReference type="Proteomes" id="UP000249577"/>
    </source>
</evidence>